<accession>A0A8G0ZW03</accession>
<dbReference type="KEGG" id="nsm:JO391_19745"/>
<feature type="chain" id="PRO_5034068810" evidence="1">
    <location>
        <begin position="18"/>
        <end position="347"/>
    </location>
</feature>
<keyword evidence="4" id="KW-1185">Reference proteome</keyword>
<feature type="signal peptide" evidence="1">
    <location>
        <begin position="1"/>
        <end position="17"/>
    </location>
</feature>
<dbReference type="Gene3D" id="2.60.40.3680">
    <property type="match status" value="2"/>
</dbReference>
<reference evidence="3" key="1">
    <citation type="submission" date="2021-02" db="EMBL/GenBank/DDBJ databases">
        <title>Rhodobacter shimadae sp. nov., an aerobic anoxygenic phototrophic bacterium isolated from a hot spring.</title>
        <authorList>
            <person name="Muramatsu S."/>
            <person name="Haruta S."/>
            <person name="Hirose S."/>
            <person name="Hanada S."/>
        </authorList>
    </citation>
    <scope>NUCLEOTIDE SEQUENCE</scope>
    <source>
        <strain evidence="3">N10</strain>
    </source>
</reference>
<feature type="domain" description="DUF4424" evidence="2">
    <location>
        <begin position="17"/>
        <end position="339"/>
    </location>
</feature>
<dbReference type="RefSeq" id="WP_220662108.1">
    <property type="nucleotide sequence ID" value="NZ_CP069370.1"/>
</dbReference>
<proteinExistence type="predicted"/>
<evidence type="ECO:0000259" key="2">
    <source>
        <dbReference type="Pfam" id="PF14415"/>
    </source>
</evidence>
<evidence type="ECO:0000256" key="1">
    <source>
        <dbReference type="SAM" id="SignalP"/>
    </source>
</evidence>
<dbReference type="Pfam" id="PF14415">
    <property type="entry name" value="DUF4424"/>
    <property type="match status" value="1"/>
</dbReference>
<sequence>MRRLLAALALLPLPALANDGWGGLSATGLTFGQTEAVAMVSEDLFISPDRIAVDYTFRNVTAQNVTGEVIFPLPPINLMSLEMSSWNLPEDRSRTDLLNFRATVDGKRQKVGIDHVAVVEDPDAWKRPASVQYDTPGRDISALLTRMGIPLTLDVEEIRAVLARLPRSQIQQLRDAGLIAQSPWDDADPVPMPAWSVVLRYHWTQTFPAGKETRVRHEYENYPEGSVFTFEWPAKEDYQRSLADSYCIDGPTGRKIMSTLKAGDSDGEHGYWGAAYYLRYVLRTANSWAGPIGRFHLVLDKGDPVNALSVCMPGLKKVSPTRFEVTKTDWTPPEDLAILLVAPRISE</sequence>
<evidence type="ECO:0000313" key="3">
    <source>
        <dbReference type="EMBL" id="QYZ69892.1"/>
    </source>
</evidence>
<evidence type="ECO:0000313" key="4">
    <source>
        <dbReference type="Proteomes" id="UP000826300"/>
    </source>
</evidence>
<name>A0A8G0ZW03_9RHOB</name>
<protein>
    <submittedName>
        <fullName evidence="3">DUF4424 family protein</fullName>
    </submittedName>
</protein>
<dbReference type="InterPro" id="IPR025538">
    <property type="entry name" value="DUF4424"/>
</dbReference>
<dbReference type="AlphaFoldDB" id="A0A8G0ZW03"/>
<dbReference type="Proteomes" id="UP000826300">
    <property type="component" value="Chromosome"/>
</dbReference>
<dbReference type="EMBL" id="CP069370">
    <property type="protein sequence ID" value="QYZ69892.1"/>
    <property type="molecule type" value="Genomic_DNA"/>
</dbReference>
<gene>
    <name evidence="3" type="ORF">JO391_19745</name>
</gene>
<keyword evidence="1" id="KW-0732">Signal</keyword>
<organism evidence="3 4">
    <name type="scientific">Neotabrizicola shimadae</name>
    <dbReference type="NCBI Taxonomy" id="2807096"/>
    <lineage>
        <taxon>Bacteria</taxon>
        <taxon>Pseudomonadati</taxon>
        <taxon>Pseudomonadota</taxon>
        <taxon>Alphaproteobacteria</taxon>
        <taxon>Rhodobacterales</taxon>
        <taxon>Paracoccaceae</taxon>
        <taxon>Neotabrizicola</taxon>
    </lineage>
</organism>